<dbReference type="Pfam" id="PF00078">
    <property type="entry name" value="RVT_1"/>
    <property type="match status" value="1"/>
</dbReference>
<proteinExistence type="predicted"/>
<dbReference type="Gene3D" id="3.10.10.10">
    <property type="entry name" value="HIV Type 1 Reverse Transcriptase, subunit A, domain 1"/>
    <property type="match status" value="1"/>
</dbReference>
<dbReference type="InterPro" id="IPR043502">
    <property type="entry name" value="DNA/RNA_pol_sf"/>
</dbReference>
<evidence type="ECO:0000259" key="1">
    <source>
        <dbReference type="PROSITE" id="PS50878"/>
    </source>
</evidence>
<name>A0ABQ7QBM1_PLUXY</name>
<evidence type="ECO:0000313" key="2">
    <source>
        <dbReference type="EMBL" id="KAG7301358.1"/>
    </source>
</evidence>
<sequence length="609" mass="71438">MKLTDDSTLLSWITGYKIPFISTPIQDVCPVTRPKSDQEHDEFVLAINKLTSIHAISRCSHEEGEFISSVFLVPKPNGEKRFILNLKLLNKFVSTNHFKMEDYRTAIKLITKDSYMASIDLMDAYFFINICSLHRKFLRFNYNGTLYEFNCLPFGLCTAPYVFTKLLKPVMEYLRSRNMISVIYLDDYFCVGKTYYDCMKNVKQTCKILEEIGFMINRRKRSLIPNKRCKFLGFIFDSNKMIMELPTDKRLKIKTYVQRFLHIRKCKLRDFAQMIGLLVSACPAMQFSWYHTKLFEQVKFQSLLQNNSYNQTIKLPNFIREDLNWWLNNIDNGHSNIKTNNYIKEIYSDASSSGWGIYCNGQESFGYWKENESKLHINQLELKAAFFGIKVFASDCSDCELLLRIDNVTAISCINRMGSVQYPHLNDEARDIWKWCEQRRIIPFASYINTKDNREADFLSRKKFQETEWELGDFAYDKIKEKLGIPDIDLFASRCNAKCDTYVTWRNEPDAWAIDAFTVLWSGLNFYAFPPFSMILKMIQKIITDKAEGIVVVPLWPTQPWFPLFQRICKSEIIQFPPDVNLLKSPYRSIHTLHRSLTLVAARLSGRLY</sequence>
<dbReference type="CDD" id="cd03714">
    <property type="entry name" value="RT_DIRS1"/>
    <property type="match status" value="1"/>
</dbReference>
<dbReference type="SUPFAM" id="SSF56672">
    <property type="entry name" value="DNA/RNA polymerases"/>
    <property type="match status" value="1"/>
</dbReference>
<dbReference type="PROSITE" id="PS50878">
    <property type="entry name" value="RT_POL"/>
    <property type="match status" value="1"/>
</dbReference>
<dbReference type="CDD" id="cd09275">
    <property type="entry name" value="RNase_HI_RT_DIRS1"/>
    <property type="match status" value="1"/>
</dbReference>
<dbReference type="Gene3D" id="3.30.70.270">
    <property type="match status" value="1"/>
</dbReference>
<reference evidence="2 3" key="1">
    <citation type="submission" date="2021-06" db="EMBL/GenBank/DDBJ databases">
        <title>A haploid diamondback moth (Plutella xylostella L.) genome assembly resolves 31 chromosomes and identifies a diamide resistance mutation.</title>
        <authorList>
            <person name="Ward C.M."/>
            <person name="Perry K.D."/>
            <person name="Baker G."/>
            <person name="Powis K."/>
            <person name="Heckel D.G."/>
            <person name="Baxter S.W."/>
        </authorList>
    </citation>
    <scope>NUCLEOTIDE SEQUENCE [LARGE SCALE GENOMIC DNA]</scope>
    <source>
        <strain evidence="2 3">LV</strain>
        <tissue evidence="2">Single pupa</tissue>
    </source>
</reference>
<dbReference type="InterPro" id="IPR052055">
    <property type="entry name" value="Hepadnavirus_pol/RT"/>
</dbReference>
<comment type="caution">
    <text evidence="2">The sequence shown here is derived from an EMBL/GenBank/DDBJ whole genome shotgun (WGS) entry which is preliminary data.</text>
</comment>
<gene>
    <name evidence="2" type="ORF">JYU34_014296</name>
</gene>
<feature type="domain" description="Reverse transcriptase" evidence="1">
    <location>
        <begin position="54"/>
        <end position="236"/>
    </location>
</feature>
<dbReference type="PANTHER" id="PTHR33050">
    <property type="entry name" value="REVERSE TRANSCRIPTASE DOMAIN-CONTAINING PROTEIN"/>
    <property type="match status" value="1"/>
</dbReference>
<dbReference type="InterPro" id="IPR036397">
    <property type="entry name" value="RNaseH_sf"/>
</dbReference>
<dbReference type="InterPro" id="IPR000477">
    <property type="entry name" value="RT_dom"/>
</dbReference>
<dbReference type="Proteomes" id="UP000823941">
    <property type="component" value="Chromosome 19"/>
</dbReference>
<dbReference type="EMBL" id="JAHIBW010000019">
    <property type="protein sequence ID" value="KAG7301358.1"/>
    <property type="molecule type" value="Genomic_DNA"/>
</dbReference>
<dbReference type="PANTHER" id="PTHR33050:SF7">
    <property type="entry name" value="RIBONUCLEASE H"/>
    <property type="match status" value="1"/>
</dbReference>
<organism evidence="2 3">
    <name type="scientific">Plutella xylostella</name>
    <name type="common">Diamondback moth</name>
    <name type="synonym">Plutella maculipennis</name>
    <dbReference type="NCBI Taxonomy" id="51655"/>
    <lineage>
        <taxon>Eukaryota</taxon>
        <taxon>Metazoa</taxon>
        <taxon>Ecdysozoa</taxon>
        <taxon>Arthropoda</taxon>
        <taxon>Hexapoda</taxon>
        <taxon>Insecta</taxon>
        <taxon>Pterygota</taxon>
        <taxon>Neoptera</taxon>
        <taxon>Endopterygota</taxon>
        <taxon>Lepidoptera</taxon>
        <taxon>Glossata</taxon>
        <taxon>Ditrysia</taxon>
        <taxon>Yponomeutoidea</taxon>
        <taxon>Plutellidae</taxon>
        <taxon>Plutella</taxon>
    </lineage>
</organism>
<evidence type="ECO:0000313" key="3">
    <source>
        <dbReference type="Proteomes" id="UP000823941"/>
    </source>
</evidence>
<accession>A0ABQ7QBM1</accession>
<dbReference type="InterPro" id="IPR043128">
    <property type="entry name" value="Rev_trsase/Diguanyl_cyclase"/>
</dbReference>
<dbReference type="Gene3D" id="3.30.420.10">
    <property type="entry name" value="Ribonuclease H-like superfamily/Ribonuclease H"/>
    <property type="match status" value="1"/>
</dbReference>
<keyword evidence="3" id="KW-1185">Reference proteome</keyword>
<protein>
    <recommendedName>
        <fullName evidence="1">Reverse transcriptase domain-containing protein</fullName>
    </recommendedName>
</protein>